<sequence>MTFEYVLKEKGLTIGENLKAGNVNVRTDVQKSV</sequence>
<dbReference type="AlphaFoldDB" id="A0A381ICH6"/>
<organism evidence="1">
    <name type="scientific">Clostridioides difficile</name>
    <name type="common">Peptoclostridium difficile</name>
    <dbReference type="NCBI Taxonomy" id="1496"/>
    <lineage>
        <taxon>Bacteria</taxon>
        <taxon>Bacillati</taxon>
        <taxon>Bacillota</taxon>
        <taxon>Clostridia</taxon>
        <taxon>Peptostreptococcales</taxon>
        <taxon>Peptostreptococcaceae</taxon>
        <taxon>Clostridioides</taxon>
    </lineage>
</organism>
<gene>
    <name evidence="1" type="ORF">NCTC13307_02463</name>
</gene>
<protein>
    <submittedName>
        <fullName evidence="1">ABC transporter substrate-binding protein</fullName>
    </submittedName>
</protein>
<evidence type="ECO:0000313" key="1">
    <source>
        <dbReference type="EMBL" id="SUY24785.1"/>
    </source>
</evidence>
<proteinExistence type="predicted"/>
<dbReference type="EMBL" id="UFWD01000001">
    <property type="protein sequence ID" value="SUY24785.1"/>
    <property type="molecule type" value="Genomic_DNA"/>
</dbReference>
<reference evidence="1" key="1">
    <citation type="submission" date="2018-06" db="EMBL/GenBank/DDBJ databases">
        <authorList>
            <consortium name="Pathogen Informatics"/>
            <person name="Doyle S."/>
        </authorList>
    </citation>
    <scope>NUCLEOTIDE SEQUENCE</scope>
    <source>
        <strain evidence="1">NCTC13307</strain>
    </source>
</reference>
<accession>A0A381ICH6</accession>
<name>A0A381ICH6_CLODI</name>